<evidence type="ECO:0000259" key="2">
    <source>
        <dbReference type="Pfam" id="PF22691"/>
    </source>
</evidence>
<evidence type="ECO:0000259" key="1">
    <source>
        <dbReference type="Pfam" id="PF00108"/>
    </source>
</evidence>
<evidence type="ECO:0000313" key="4">
    <source>
        <dbReference type="Proteomes" id="UP000319212"/>
    </source>
</evidence>
<protein>
    <submittedName>
        <fullName evidence="3">Thiolase domain-containing protein</fullName>
    </submittedName>
</protein>
<dbReference type="OrthoDB" id="9785768at2"/>
<dbReference type="AlphaFoldDB" id="A0A502DE50"/>
<reference evidence="3 4" key="1">
    <citation type="journal article" date="2019" name="Environ. Microbiol.">
        <title>Species interactions and distinct microbial communities in high Arctic permafrost affected cryosols are associated with the CH4 and CO2 gas fluxes.</title>
        <authorList>
            <person name="Altshuler I."/>
            <person name="Hamel J."/>
            <person name="Turney S."/>
            <person name="Magnuson E."/>
            <person name="Levesque R."/>
            <person name="Greer C."/>
            <person name="Whyte L.G."/>
        </authorList>
    </citation>
    <scope>NUCLEOTIDE SEQUENCE [LARGE SCALE GENOMIC DNA]</scope>
    <source>
        <strain evidence="3 4">S06.C</strain>
    </source>
</reference>
<dbReference type="PANTHER" id="PTHR42870:SF1">
    <property type="entry name" value="NON-SPECIFIC LIPID-TRANSFER PROTEIN-LIKE 2"/>
    <property type="match status" value="1"/>
</dbReference>
<organism evidence="3 4">
    <name type="scientific">Variovorax guangxiensis</name>
    <dbReference type="NCBI Taxonomy" id="1775474"/>
    <lineage>
        <taxon>Bacteria</taxon>
        <taxon>Pseudomonadati</taxon>
        <taxon>Pseudomonadota</taxon>
        <taxon>Betaproteobacteria</taxon>
        <taxon>Burkholderiales</taxon>
        <taxon>Comamonadaceae</taxon>
        <taxon>Variovorax</taxon>
    </lineage>
</organism>
<dbReference type="Pfam" id="PF22691">
    <property type="entry name" value="Thiolase_C_1"/>
    <property type="match status" value="1"/>
</dbReference>
<dbReference type="PANTHER" id="PTHR42870">
    <property type="entry name" value="ACETYL-COA C-ACETYLTRANSFERASE"/>
    <property type="match status" value="1"/>
</dbReference>
<dbReference type="CDD" id="cd00829">
    <property type="entry name" value="SCP-x_thiolase"/>
    <property type="match status" value="1"/>
</dbReference>
<dbReference type="Pfam" id="PF00108">
    <property type="entry name" value="Thiolase_N"/>
    <property type="match status" value="1"/>
</dbReference>
<dbReference type="Proteomes" id="UP000319212">
    <property type="component" value="Unassembled WGS sequence"/>
</dbReference>
<feature type="domain" description="Thiolase N-terminal" evidence="1">
    <location>
        <begin position="6"/>
        <end position="233"/>
    </location>
</feature>
<evidence type="ECO:0000313" key="3">
    <source>
        <dbReference type="EMBL" id="TPG23558.1"/>
    </source>
</evidence>
<dbReference type="InterPro" id="IPR055140">
    <property type="entry name" value="Thiolase_C_2"/>
</dbReference>
<accession>A0A502DE50</accession>
<dbReference type="PIRSF" id="PIRSF000429">
    <property type="entry name" value="Ac-CoA_Ac_transf"/>
    <property type="match status" value="1"/>
</dbReference>
<sequence length="413" mass="43713">MSTAPVYILGGHQTDFARNAARAGDGLFELMREAVQGALADAGLEAREIEAGHVGNFVGELFTGQGQLGGMLAAIDPGFEGTPAGRHEAACASGSIAMLAATAEIECGRYDCVLVTGVELERNVPGAVAAQHLGAATWVGQEGEDAKYVWPHMFHLVGQEYERRYGLKYEHLARIAEINIGNARRNPSAQTRDWQYTDASFTADDEANPVIEGMIRRQDCGQVTDGAAAVILAAPRFAKAWATKRGLSLDALPRIAGWGHRTSHLKLAPKLQSSAGQPYVFPHVREAIQGAFRRAGVADVFALDGIETHDCFTTTEYMAIDHFGITAPGESWRAIEDGTIASGGRLPINPSGGLIGLGHPVGATGVRMVLDAARQVTGRAGECQVEGAHRFATLNIGGSATTVVSFIVEAAQN</sequence>
<dbReference type="NCBIfam" id="NF004936">
    <property type="entry name" value="PRK06289.1"/>
    <property type="match status" value="1"/>
</dbReference>
<dbReference type="Gene3D" id="3.40.47.10">
    <property type="match status" value="1"/>
</dbReference>
<dbReference type="InterPro" id="IPR016039">
    <property type="entry name" value="Thiolase-like"/>
</dbReference>
<dbReference type="SUPFAM" id="SSF53901">
    <property type="entry name" value="Thiolase-like"/>
    <property type="match status" value="2"/>
</dbReference>
<dbReference type="RefSeq" id="WP_140845069.1">
    <property type="nucleotide sequence ID" value="NZ_RCZI01000009.1"/>
</dbReference>
<proteinExistence type="predicted"/>
<comment type="caution">
    <text evidence="3">The sequence shown here is derived from an EMBL/GenBank/DDBJ whole genome shotgun (WGS) entry which is preliminary data.</text>
</comment>
<name>A0A502DE50_9BURK</name>
<feature type="domain" description="Thiolase C-terminal" evidence="2">
    <location>
        <begin position="279"/>
        <end position="408"/>
    </location>
</feature>
<dbReference type="InterPro" id="IPR020616">
    <property type="entry name" value="Thiolase_N"/>
</dbReference>
<dbReference type="GO" id="GO:0003988">
    <property type="term" value="F:acetyl-CoA C-acyltransferase activity"/>
    <property type="evidence" value="ECO:0007669"/>
    <property type="project" value="UniProtKB-ARBA"/>
</dbReference>
<dbReference type="EMBL" id="RCZI01000009">
    <property type="protein sequence ID" value="TPG23558.1"/>
    <property type="molecule type" value="Genomic_DNA"/>
</dbReference>
<gene>
    <name evidence="3" type="ORF">EAH82_20350</name>
</gene>
<dbReference type="InterPro" id="IPR002155">
    <property type="entry name" value="Thiolase"/>
</dbReference>